<evidence type="ECO:0000256" key="1">
    <source>
        <dbReference type="SAM" id="Phobius"/>
    </source>
</evidence>
<reference evidence="3 4" key="1">
    <citation type="journal article" date="2020" name="ISME J.">
        <title>Uncovering the hidden diversity of litter-decomposition mechanisms in mushroom-forming fungi.</title>
        <authorList>
            <person name="Floudas D."/>
            <person name="Bentzer J."/>
            <person name="Ahren D."/>
            <person name="Johansson T."/>
            <person name="Persson P."/>
            <person name="Tunlid A."/>
        </authorList>
    </citation>
    <scope>NUCLEOTIDE SEQUENCE [LARGE SCALE GENOMIC DNA]</scope>
    <source>
        <strain evidence="3 4">CBS 661.87</strain>
    </source>
</reference>
<dbReference type="Pfam" id="PF20152">
    <property type="entry name" value="DUF6534"/>
    <property type="match status" value="1"/>
</dbReference>
<feature type="transmembrane region" description="Helical" evidence="1">
    <location>
        <begin position="60"/>
        <end position="81"/>
    </location>
</feature>
<keyword evidence="1" id="KW-1133">Transmembrane helix</keyword>
<name>A0A8H5MAG0_9AGAR</name>
<sequence length="341" mass="37499">MSEHAPPPGPSGIPPGLDIGRLIGPQLIGALMNYALWGILAVQVYLYHLSFPRDNRLIKWLVYFTFVFETTQTCLNGVDIFEWYAAGFGNLAGIANPRLSTIYTPIMGSVMALVVQAFFCYRIWVINRSSWWWCLLIAAVSVIQAVAGFVGGVKAHVVKDITKRHDQTVLVYLWLIGDVVADIMIAATMSFSLLRASPGKHKQTNNVVTQIDIRCSAAVAIISLALFLGAPGTTYFTCPTLILGKLYANTLLVTFNNRAFLANKMKTSHLASSTTAYSARMAMQGSSARQEHIPLSAGLKFSENEDTQDNVEHVMITQQSATIGADTENNFSYFKNVQFEA</sequence>
<proteinExistence type="predicted"/>
<evidence type="ECO:0000313" key="3">
    <source>
        <dbReference type="EMBL" id="KAF5386679.1"/>
    </source>
</evidence>
<keyword evidence="4" id="KW-1185">Reference proteome</keyword>
<feature type="transmembrane region" description="Helical" evidence="1">
    <location>
        <begin position="27"/>
        <end position="48"/>
    </location>
</feature>
<dbReference type="PANTHER" id="PTHR40465">
    <property type="entry name" value="CHROMOSOME 1, WHOLE GENOME SHOTGUN SEQUENCE"/>
    <property type="match status" value="1"/>
</dbReference>
<organism evidence="3 4">
    <name type="scientific">Tricholomella constricta</name>
    <dbReference type="NCBI Taxonomy" id="117010"/>
    <lineage>
        <taxon>Eukaryota</taxon>
        <taxon>Fungi</taxon>
        <taxon>Dikarya</taxon>
        <taxon>Basidiomycota</taxon>
        <taxon>Agaricomycotina</taxon>
        <taxon>Agaricomycetes</taxon>
        <taxon>Agaricomycetidae</taxon>
        <taxon>Agaricales</taxon>
        <taxon>Tricholomatineae</taxon>
        <taxon>Lyophyllaceae</taxon>
        <taxon>Tricholomella</taxon>
    </lineage>
</organism>
<feature type="domain" description="DUF6534" evidence="2">
    <location>
        <begin position="179"/>
        <end position="259"/>
    </location>
</feature>
<accession>A0A8H5MAG0</accession>
<comment type="caution">
    <text evidence="3">The sequence shown here is derived from an EMBL/GenBank/DDBJ whole genome shotgun (WGS) entry which is preliminary data.</text>
</comment>
<dbReference type="AlphaFoldDB" id="A0A8H5MAG0"/>
<feature type="transmembrane region" description="Helical" evidence="1">
    <location>
        <begin position="101"/>
        <end position="124"/>
    </location>
</feature>
<keyword evidence="1" id="KW-0812">Transmembrane</keyword>
<dbReference type="Proteomes" id="UP000565441">
    <property type="component" value="Unassembled WGS sequence"/>
</dbReference>
<protein>
    <recommendedName>
        <fullName evidence="2">DUF6534 domain-containing protein</fullName>
    </recommendedName>
</protein>
<dbReference type="PANTHER" id="PTHR40465:SF1">
    <property type="entry name" value="DUF6534 DOMAIN-CONTAINING PROTEIN"/>
    <property type="match status" value="1"/>
</dbReference>
<dbReference type="OrthoDB" id="3010870at2759"/>
<feature type="transmembrane region" description="Helical" evidence="1">
    <location>
        <begin position="215"/>
        <end position="236"/>
    </location>
</feature>
<gene>
    <name evidence="3" type="ORF">D9615_001592</name>
</gene>
<dbReference type="EMBL" id="JAACJP010000002">
    <property type="protein sequence ID" value="KAF5386679.1"/>
    <property type="molecule type" value="Genomic_DNA"/>
</dbReference>
<keyword evidence="1" id="KW-0472">Membrane</keyword>
<feature type="transmembrane region" description="Helical" evidence="1">
    <location>
        <begin position="171"/>
        <end position="194"/>
    </location>
</feature>
<evidence type="ECO:0000313" key="4">
    <source>
        <dbReference type="Proteomes" id="UP000565441"/>
    </source>
</evidence>
<feature type="transmembrane region" description="Helical" evidence="1">
    <location>
        <begin position="131"/>
        <end position="151"/>
    </location>
</feature>
<evidence type="ECO:0000259" key="2">
    <source>
        <dbReference type="Pfam" id="PF20152"/>
    </source>
</evidence>
<dbReference type="InterPro" id="IPR045339">
    <property type="entry name" value="DUF6534"/>
</dbReference>